<sequence>MANFGTKQDIEEYSLSEELMNELNDEQNIQDAIAIASGARQSTSTVDIRENVPSDDQVYADPSIPNQQSDVPVHKKTSRSPSAEDHHKAVVASMKQEGALGDVFEKSLASDLALTKMRLSKLEDHSRLQADTINRLLAKLEEQEQRTRSLDSIVAQFGPNFNDVIMATKNDLQKRIDETIEIHKDTPLLIEKLVSACNNVVSVLPSDVKSGLQEVQLNAKEKKTLSDIRSKAPATKTKRLPPHLR</sequence>
<dbReference type="RefSeq" id="YP_010800332.1">
    <property type="nucleotide sequence ID" value="NC_076844.1"/>
</dbReference>
<dbReference type="Proteomes" id="UP000830420">
    <property type="component" value="Segment"/>
</dbReference>
<dbReference type="EMBL" id="MN617151">
    <property type="protein sequence ID" value="QJW39407.1"/>
    <property type="molecule type" value="Genomic_RNA"/>
</dbReference>
<evidence type="ECO:0000313" key="3">
    <source>
        <dbReference type="Proteomes" id="UP000830420"/>
    </source>
</evidence>
<protein>
    <submittedName>
        <fullName evidence="2">Uncharacterized protein</fullName>
    </submittedName>
</protein>
<dbReference type="GeneID" id="80538913"/>
<name>A0AAE7DTM3_9MONO</name>
<feature type="region of interest" description="Disordered" evidence="1">
    <location>
        <begin position="40"/>
        <end position="85"/>
    </location>
</feature>
<organism evidence="2 3">
    <name type="scientific">Botrytis cinerea negative-stranded RNA virus 4</name>
    <dbReference type="NCBI Taxonomy" id="2735939"/>
    <lineage>
        <taxon>Viruses</taxon>
        <taxon>Riboviria</taxon>
        <taxon>Orthornavirae</taxon>
        <taxon>Negarnaviricota</taxon>
        <taxon>Haploviricotina</taxon>
        <taxon>Monjiviricetes</taxon>
        <taxon>Mononegavirales</taxon>
        <taxon>Mymonaviridae</taxon>
        <taxon>Sclerotimonavirus</taxon>
        <taxon>Sclerotimonavirus betabotrytidis</taxon>
    </lineage>
</organism>
<proteinExistence type="predicted"/>
<evidence type="ECO:0000313" key="2">
    <source>
        <dbReference type="EMBL" id="QJW39407.1"/>
    </source>
</evidence>
<keyword evidence="3" id="KW-1185">Reference proteome</keyword>
<evidence type="ECO:0000256" key="1">
    <source>
        <dbReference type="SAM" id="MobiDB-lite"/>
    </source>
</evidence>
<dbReference type="KEGG" id="vg:80538913"/>
<accession>A0AAE7DTM3</accession>
<reference evidence="2" key="1">
    <citation type="journal article" date="2021" name="MBio">
        <title>Novel Mycoviruses Discovered in the Mycovirome of a Necrotrophic Fungus.</title>
        <authorList>
            <person name="Ruiz-Padilla A."/>
            <person name="Rodriguez-Romero J."/>
            <person name="Gomez-Cid I."/>
            <person name="Pacifico D."/>
            <person name="Ayllon M.A."/>
        </authorList>
    </citation>
    <scope>NUCLEOTIDE SEQUENCE</scope>
    <source>
        <strain evidence="2">BCS12_DN161</strain>
    </source>
</reference>